<evidence type="ECO:0008006" key="5">
    <source>
        <dbReference type="Google" id="ProtNLM"/>
    </source>
</evidence>
<dbReference type="RefSeq" id="WP_237967127.1">
    <property type="nucleotide sequence ID" value="NZ_JAKNHQ010000022.1"/>
</dbReference>
<evidence type="ECO:0000256" key="1">
    <source>
        <dbReference type="SAM" id="MobiDB-lite"/>
    </source>
</evidence>
<reference evidence="3 4" key="1">
    <citation type="submission" date="2022-01" db="EMBL/GenBank/DDBJ databases">
        <title>Collection of gut derived symbiotic bacterial strains cultured from healthy donors.</title>
        <authorList>
            <person name="Lin H."/>
            <person name="Kohout C."/>
            <person name="Waligurski E."/>
            <person name="Pamer E.G."/>
        </authorList>
    </citation>
    <scope>NUCLEOTIDE SEQUENCE [LARGE SCALE GENOMIC DNA]</scope>
    <source>
        <strain evidence="3 4">DFI.7.58</strain>
    </source>
</reference>
<name>A0ABS9MLR6_9FIRM</name>
<organism evidence="3 4">
    <name type="scientific">Anaeromassilibacillus senegalensis</name>
    <dbReference type="NCBI Taxonomy" id="1673717"/>
    <lineage>
        <taxon>Bacteria</taxon>
        <taxon>Bacillati</taxon>
        <taxon>Bacillota</taxon>
        <taxon>Clostridia</taxon>
        <taxon>Eubacteriales</taxon>
        <taxon>Acutalibacteraceae</taxon>
        <taxon>Anaeromassilibacillus</taxon>
    </lineage>
</organism>
<feature type="compositionally biased region" description="Polar residues" evidence="1">
    <location>
        <begin position="175"/>
        <end position="189"/>
    </location>
</feature>
<dbReference type="Proteomes" id="UP001298681">
    <property type="component" value="Unassembled WGS sequence"/>
</dbReference>
<feature type="chain" id="PRO_5047059586" description="AMIN domain-containing protein" evidence="2">
    <location>
        <begin position="30"/>
        <end position="240"/>
    </location>
</feature>
<dbReference type="EMBL" id="JAKNHQ010000022">
    <property type="protein sequence ID" value="MCG4611771.1"/>
    <property type="molecule type" value="Genomic_DNA"/>
</dbReference>
<proteinExistence type="predicted"/>
<feature type="signal peptide" evidence="2">
    <location>
        <begin position="1"/>
        <end position="29"/>
    </location>
</feature>
<protein>
    <recommendedName>
        <fullName evidence="5">AMIN domain-containing protein</fullName>
    </recommendedName>
</protein>
<sequence>MKMRFLKLPVATILSMGLLLTVATGTTLASEEGEGGSFGDHQEMVVSVYDGDVVDFSSAVEPENLSGLKKMVKSGGEDDTIQVSAETLSDGRITISRPVNLYVDGYDSLSGADQDKVKLVIDLPDELEEDVARVMTIQGLPEECVLVRNLGPVSLYVVGTDAGEVSEPAKESIPADQNTPAEESTSVGENTPAEESAPAGGNTSVEENTALDEGQNGPVEGNTTIPEPAGEESSTLEVSE</sequence>
<evidence type="ECO:0000313" key="4">
    <source>
        <dbReference type="Proteomes" id="UP001298681"/>
    </source>
</evidence>
<keyword evidence="2" id="KW-0732">Signal</keyword>
<comment type="caution">
    <text evidence="3">The sequence shown here is derived from an EMBL/GenBank/DDBJ whole genome shotgun (WGS) entry which is preliminary data.</text>
</comment>
<accession>A0ABS9MLR6</accession>
<evidence type="ECO:0000256" key="2">
    <source>
        <dbReference type="SAM" id="SignalP"/>
    </source>
</evidence>
<feature type="region of interest" description="Disordered" evidence="1">
    <location>
        <begin position="166"/>
        <end position="240"/>
    </location>
</feature>
<keyword evidence="4" id="KW-1185">Reference proteome</keyword>
<evidence type="ECO:0000313" key="3">
    <source>
        <dbReference type="EMBL" id="MCG4611771.1"/>
    </source>
</evidence>
<gene>
    <name evidence="3" type="ORF">L0P57_12620</name>
</gene>